<sequence>MDLELKGKIALVTGASKGIGLACAAALAREGAVVVGVSRSEANLAQARASLAAQGLEMHAVVADLVDSAAAARLVDEAWARFGAIDVLVNSAGAARRYAPDELEPAAFRQAMDAKYFSYVHVMEPVARRMAARGQGSIVNVIGQGGRQAGVMHIAGGAANSALMLATVGLARAYAGKGVRVNAVNPGLTRTSRIDEGLEASARTSGRSREALLEDELARIPMGRLAEPAEIADAVAWLASGRASYVSGAIVPMDGCTVSVI</sequence>
<organism evidence="2 3">
    <name type="scientific">Quisquiliibacterium transsilvanicum</name>
    <dbReference type="NCBI Taxonomy" id="1549638"/>
    <lineage>
        <taxon>Bacteria</taxon>
        <taxon>Pseudomonadati</taxon>
        <taxon>Pseudomonadota</taxon>
        <taxon>Betaproteobacteria</taxon>
        <taxon>Burkholderiales</taxon>
        <taxon>Burkholderiaceae</taxon>
        <taxon>Quisquiliibacterium</taxon>
    </lineage>
</organism>
<protein>
    <submittedName>
        <fullName evidence="2">NAD(P)-dependent dehydrogenase (Short-subunit alcohol dehydrogenase family)</fullName>
    </submittedName>
</protein>
<dbReference type="SUPFAM" id="SSF51735">
    <property type="entry name" value="NAD(P)-binding Rossmann-fold domains"/>
    <property type="match status" value="1"/>
</dbReference>
<evidence type="ECO:0000313" key="2">
    <source>
        <dbReference type="EMBL" id="MBB5271144.1"/>
    </source>
</evidence>
<name>A0A7W8HFG7_9BURK</name>
<dbReference type="AlphaFoldDB" id="A0A7W8HFG7"/>
<dbReference type="InterPro" id="IPR036291">
    <property type="entry name" value="NAD(P)-bd_dom_sf"/>
</dbReference>
<comment type="similarity">
    <text evidence="1">Belongs to the short-chain dehydrogenases/reductases (SDR) family.</text>
</comment>
<dbReference type="Proteomes" id="UP000532440">
    <property type="component" value="Unassembled WGS sequence"/>
</dbReference>
<comment type="caution">
    <text evidence="2">The sequence shown here is derived from an EMBL/GenBank/DDBJ whole genome shotgun (WGS) entry which is preliminary data.</text>
</comment>
<reference evidence="2 3" key="1">
    <citation type="submission" date="2020-08" db="EMBL/GenBank/DDBJ databases">
        <title>Genomic Encyclopedia of Type Strains, Phase IV (KMG-IV): sequencing the most valuable type-strain genomes for metagenomic binning, comparative biology and taxonomic classification.</title>
        <authorList>
            <person name="Goeker M."/>
        </authorList>
    </citation>
    <scope>NUCLEOTIDE SEQUENCE [LARGE SCALE GENOMIC DNA]</scope>
    <source>
        <strain evidence="2 3">DSM 29781</strain>
    </source>
</reference>
<dbReference type="Pfam" id="PF13561">
    <property type="entry name" value="adh_short_C2"/>
    <property type="match status" value="1"/>
</dbReference>
<proteinExistence type="inferred from homology"/>
<evidence type="ECO:0000313" key="3">
    <source>
        <dbReference type="Proteomes" id="UP000532440"/>
    </source>
</evidence>
<dbReference type="InterPro" id="IPR002347">
    <property type="entry name" value="SDR_fam"/>
</dbReference>
<keyword evidence="3" id="KW-1185">Reference proteome</keyword>
<dbReference type="EMBL" id="JACHGB010000002">
    <property type="protein sequence ID" value="MBB5271144.1"/>
    <property type="molecule type" value="Genomic_DNA"/>
</dbReference>
<dbReference type="FunFam" id="3.40.50.720:FF:000084">
    <property type="entry name" value="Short-chain dehydrogenase reductase"/>
    <property type="match status" value="1"/>
</dbReference>
<accession>A0A7W8HFG7</accession>
<dbReference type="RefSeq" id="WP_183965148.1">
    <property type="nucleotide sequence ID" value="NZ_BAABEW010000017.1"/>
</dbReference>
<dbReference type="InterPro" id="IPR050259">
    <property type="entry name" value="SDR"/>
</dbReference>
<dbReference type="PANTHER" id="PTHR42879">
    <property type="entry name" value="3-OXOACYL-(ACYL-CARRIER-PROTEIN) REDUCTASE"/>
    <property type="match status" value="1"/>
</dbReference>
<dbReference type="Gene3D" id="3.40.50.720">
    <property type="entry name" value="NAD(P)-binding Rossmann-like Domain"/>
    <property type="match status" value="1"/>
</dbReference>
<dbReference type="PRINTS" id="PR00081">
    <property type="entry name" value="GDHRDH"/>
</dbReference>
<gene>
    <name evidence="2" type="ORF">HNQ70_001148</name>
</gene>
<evidence type="ECO:0000256" key="1">
    <source>
        <dbReference type="ARBA" id="ARBA00006484"/>
    </source>
</evidence>